<evidence type="ECO:0000256" key="1">
    <source>
        <dbReference type="SAM" id="MobiDB-lite"/>
    </source>
</evidence>
<evidence type="ECO:0000313" key="3">
    <source>
        <dbReference type="Proteomes" id="UP000216035"/>
    </source>
</evidence>
<name>A0A256A7L2_9FLAO</name>
<comment type="caution">
    <text evidence="2">The sequence shown here is derived from an EMBL/GenBank/DDBJ whole genome shotgun (WGS) entry which is preliminary data.</text>
</comment>
<organism evidence="2 3">
    <name type="scientific">Flavobacterium aurantiibacter</name>
    <dbReference type="NCBI Taxonomy" id="2023067"/>
    <lineage>
        <taxon>Bacteria</taxon>
        <taxon>Pseudomonadati</taxon>
        <taxon>Bacteroidota</taxon>
        <taxon>Flavobacteriia</taxon>
        <taxon>Flavobacteriales</taxon>
        <taxon>Flavobacteriaceae</taxon>
        <taxon>Flavobacterium</taxon>
    </lineage>
</organism>
<feature type="compositionally biased region" description="Basic and acidic residues" evidence="1">
    <location>
        <begin position="11"/>
        <end position="25"/>
    </location>
</feature>
<accession>A0A256A7L2</accession>
<feature type="compositionally biased region" description="Basic residues" evidence="1">
    <location>
        <begin position="1"/>
        <end position="10"/>
    </location>
</feature>
<evidence type="ECO:0000313" key="2">
    <source>
        <dbReference type="EMBL" id="OYQ49727.1"/>
    </source>
</evidence>
<gene>
    <name evidence="2" type="ORF">CHX27_01210</name>
</gene>
<dbReference type="Proteomes" id="UP000216035">
    <property type="component" value="Unassembled WGS sequence"/>
</dbReference>
<dbReference type="EMBL" id="NOXX01000092">
    <property type="protein sequence ID" value="OYQ49727.1"/>
    <property type="molecule type" value="Genomic_DNA"/>
</dbReference>
<proteinExistence type="predicted"/>
<feature type="region of interest" description="Disordered" evidence="1">
    <location>
        <begin position="1"/>
        <end position="26"/>
    </location>
</feature>
<dbReference type="AlphaFoldDB" id="A0A256A7L2"/>
<sequence length="59" mass="7050">MAAAARKKRRLGEPRSKRRPQKPDAARVNLPYFTRTTAYSGKELRKDFEIERLTKREFR</sequence>
<protein>
    <submittedName>
        <fullName evidence="2">Uncharacterized protein</fullName>
    </submittedName>
</protein>
<reference evidence="2 3" key="1">
    <citation type="submission" date="2017-07" db="EMBL/GenBank/DDBJ databases">
        <title>Flavobacterium cyanobacteriorum sp. nov., isolated from cyanobacterial aggregates in a eutrophic lake.</title>
        <authorList>
            <person name="Cai H."/>
        </authorList>
    </citation>
    <scope>NUCLEOTIDE SEQUENCE [LARGE SCALE GENOMIC DNA]</scope>
    <source>
        <strain evidence="2 3">TH167</strain>
    </source>
</reference>
<keyword evidence="3" id="KW-1185">Reference proteome</keyword>